<feature type="region of interest" description="Disordered" evidence="1">
    <location>
        <begin position="1"/>
        <end position="26"/>
    </location>
</feature>
<accession>A0A5K7X3M4</accession>
<keyword evidence="4" id="KW-1185">Reference proteome</keyword>
<dbReference type="KEGG" id="lpav:PLANPX_0876"/>
<dbReference type="PANTHER" id="PTHR30383">
    <property type="entry name" value="THIOESTERASE 1/PROTEASE 1/LYSOPHOSPHOLIPASE L1"/>
    <property type="match status" value="1"/>
</dbReference>
<name>A0A5K7X3M4_9BACT</name>
<dbReference type="PROSITE" id="PS51318">
    <property type="entry name" value="TAT"/>
    <property type="match status" value="1"/>
</dbReference>
<dbReference type="InterPro" id="IPR013830">
    <property type="entry name" value="SGNH_hydro"/>
</dbReference>
<protein>
    <submittedName>
        <fullName evidence="3">Lipase/acylhydrolase family protein</fullName>
    </submittedName>
</protein>
<dbReference type="RefSeq" id="WP_152097434.1">
    <property type="nucleotide sequence ID" value="NZ_AP021861.1"/>
</dbReference>
<evidence type="ECO:0000256" key="1">
    <source>
        <dbReference type="SAM" id="MobiDB-lite"/>
    </source>
</evidence>
<evidence type="ECO:0000259" key="2">
    <source>
        <dbReference type="Pfam" id="PF13472"/>
    </source>
</evidence>
<dbReference type="AlphaFoldDB" id="A0A5K7X3M4"/>
<reference evidence="4" key="1">
    <citation type="submission" date="2019-10" db="EMBL/GenBank/DDBJ databases">
        <title>Lacipirellula parvula gen. nov., sp. nov., representing a lineage of planctomycetes widespread in freshwater anoxic habitats, and description of the family Lacipirellulaceae.</title>
        <authorList>
            <person name="Dedysh S.N."/>
            <person name="Kulichevskaya I.S."/>
            <person name="Beletsky A.V."/>
            <person name="Rakitin A.L."/>
            <person name="Mardanov A.V."/>
            <person name="Ivanova A.A."/>
            <person name="Saltykova V.X."/>
            <person name="Rijpstra W.I.C."/>
            <person name="Sinninghe Damste J.S."/>
            <person name="Ravin N.V."/>
        </authorList>
    </citation>
    <scope>NUCLEOTIDE SEQUENCE [LARGE SCALE GENOMIC DNA]</scope>
    <source>
        <strain evidence="4">PX69</strain>
    </source>
</reference>
<evidence type="ECO:0000313" key="3">
    <source>
        <dbReference type="EMBL" id="BBO31264.1"/>
    </source>
</evidence>
<dbReference type="Proteomes" id="UP000326837">
    <property type="component" value="Chromosome"/>
</dbReference>
<dbReference type="GO" id="GO:0004622">
    <property type="term" value="F:phosphatidylcholine lysophospholipase activity"/>
    <property type="evidence" value="ECO:0007669"/>
    <property type="project" value="TreeGrafter"/>
</dbReference>
<dbReference type="PANTHER" id="PTHR30383:SF5">
    <property type="entry name" value="SGNH HYDROLASE-TYPE ESTERASE DOMAIN-CONTAINING PROTEIN"/>
    <property type="match status" value="1"/>
</dbReference>
<feature type="domain" description="SGNH hydrolase-type esterase" evidence="2">
    <location>
        <begin position="67"/>
        <end position="256"/>
    </location>
</feature>
<evidence type="ECO:0000313" key="4">
    <source>
        <dbReference type="Proteomes" id="UP000326837"/>
    </source>
</evidence>
<dbReference type="SUPFAM" id="SSF52266">
    <property type="entry name" value="SGNH hydrolase"/>
    <property type="match status" value="1"/>
</dbReference>
<organism evidence="3 4">
    <name type="scientific">Lacipirellula parvula</name>
    <dbReference type="NCBI Taxonomy" id="2650471"/>
    <lineage>
        <taxon>Bacteria</taxon>
        <taxon>Pseudomonadati</taxon>
        <taxon>Planctomycetota</taxon>
        <taxon>Planctomycetia</taxon>
        <taxon>Pirellulales</taxon>
        <taxon>Lacipirellulaceae</taxon>
        <taxon>Lacipirellula</taxon>
    </lineage>
</organism>
<dbReference type="InterPro" id="IPR036514">
    <property type="entry name" value="SGNH_hydro_sf"/>
</dbReference>
<dbReference type="InterPro" id="IPR051532">
    <property type="entry name" value="Ester_Hydrolysis_Enzymes"/>
</dbReference>
<dbReference type="Gene3D" id="3.40.50.1110">
    <property type="entry name" value="SGNH hydrolase"/>
    <property type="match status" value="1"/>
</dbReference>
<proteinExistence type="predicted"/>
<dbReference type="Pfam" id="PF13472">
    <property type="entry name" value="Lipase_GDSL_2"/>
    <property type="match status" value="1"/>
</dbReference>
<dbReference type="CDD" id="cd01834">
    <property type="entry name" value="SGNH_hydrolase_like_2"/>
    <property type="match status" value="1"/>
</dbReference>
<dbReference type="InterPro" id="IPR006311">
    <property type="entry name" value="TAT_signal"/>
</dbReference>
<dbReference type="EMBL" id="AP021861">
    <property type="protein sequence ID" value="BBO31264.1"/>
    <property type="molecule type" value="Genomic_DNA"/>
</dbReference>
<gene>
    <name evidence="3" type="ORF">PLANPX_0876</name>
</gene>
<sequence>MNRRSYKHDAGTPAEQTSSTSSRPSRRQFNAISASLFGAAAMAPALAIADEPAAPAWPTGRRILFQGDSITDAGRKRDASAGKSLPDELGNGYAWLAGSQLLVDYPDAGIALLNRAVSGSTLQGMAERWQADCIDLKPDLVSVLIGVNDASRALETNTIEQSLERFETDYHALLALTKQSLPGVKLIVCEPFVLRCGVINDKWFPMFDQFRQAVRTVAARADAVLAPLQEMMDRAVALAPPERWAADGVHATMDGASLMAHVWRSALDASIE</sequence>
<keyword evidence="3" id="KW-0378">Hydrolase</keyword>